<comment type="caution">
    <text evidence="2">The sequence shown here is derived from an EMBL/GenBank/DDBJ whole genome shotgun (WGS) entry which is preliminary data.</text>
</comment>
<dbReference type="Proteomes" id="UP000011096">
    <property type="component" value="Unassembled WGS sequence"/>
</dbReference>
<evidence type="ECO:0000256" key="1">
    <source>
        <dbReference type="SAM" id="MobiDB-lite"/>
    </source>
</evidence>
<reference evidence="2 3" key="2">
    <citation type="submission" date="2020-04" db="EMBL/GenBank/DDBJ databases">
        <title>Genome sequencing and assembly of multiple isolates from the Colletotrichum gloeosporioides species complex.</title>
        <authorList>
            <person name="Gan P."/>
            <person name="Shirasu K."/>
        </authorList>
    </citation>
    <scope>NUCLEOTIDE SEQUENCE [LARGE SCALE GENOMIC DNA]</scope>
    <source>
        <strain evidence="2 3">Nara gc5</strain>
    </source>
</reference>
<dbReference type="GeneID" id="43613141"/>
<gene>
    <name evidence="2" type="ORF">CGGC5_v002022</name>
</gene>
<proteinExistence type="predicted"/>
<evidence type="ECO:0000313" key="3">
    <source>
        <dbReference type="Proteomes" id="UP000011096"/>
    </source>
</evidence>
<evidence type="ECO:0000313" key="2">
    <source>
        <dbReference type="EMBL" id="KAF4493080.1"/>
    </source>
</evidence>
<feature type="compositionally biased region" description="Polar residues" evidence="1">
    <location>
        <begin position="38"/>
        <end position="49"/>
    </location>
</feature>
<dbReference type="EMBL" id="ANPB02000001">
    <property type="protein sequence ID" value="KAF4493080.1"/>
    <property type="molecule type" value="Genomic_DNA"/>
</dbReference>
<feature type="region of interest" description="Disordered" evidence="1">
    <location>
        <begin position="1"/>
        <end position="49"/>
    </location>
</feature>
<reference evidence="2 3" key="1">
    <citation type="submission" date="2012-08" db="EMBL/GenBank/DDBJ databases">
        <authorList>
            <person name="Gan P.H.P."/>
            <person name="Ikeda K."/>
            <person name="Irieda H."/>
            <person name="Narusaka M."/>
            <person name="O'Connell R.J."/>
            <person name="Narusaka Y."/>
            <person name="Takano Y."/>
            <person name="Kubo Y."/>
            <person name="Shirasu K."/>
        </authorList>
    </citation>
    <scope>NUCLEOTIDE SEQUENCE [LARGE SCALE GENOMIC DNA]</scope>
    <source>
        <strain evidence="2 3">Nara gc5</strain>
    </source>
</reference>
<feature type="compositionally biased region" description="Basic and acidic residues" evidence="1">
    <location>
        <begin position="1"/>
        <end position="10"/>
    </location>
</feature>
<sequence>MGNPFEDKAELGSSAPGVAPPAYTPFDTAASSSSSSATQGPFQMSPSTTPYQQFPSSMSAYYQLKITRTFHLGDSNNHKLFAVSSWSGTSSKSPGIPCIILHNGPNPEDPVLAVCSDEKNWSPSANYPRTLHSSMILPSLEPYLSGKGKEEKHATEDLRPVIFNGSHVDSFRFSIEVPQPDDQAGTSRLLREDFEWRRTSKDGLNGYNNGFELFRLKSDIPPEKTSSDVGGSDPEGEALAAILFKGSLSVNKPFYFEFKGKGLTGELGDRWSVMAIMTGIRIWFLFFAHRAK</sequence>
<dbReference type="RefSeq" id="XP_031891612.1">
    <property type="nucleotide sequence ID" value="XM_032029057.1"/>
</dbReference>
<organism evidence="2 3">
    <name type="scientific">Colletotrichum fructicola (strain Nara gc5)</name>
    <name type="common">Anthracnose fungus</name>
    <name type="synonym">Colletotrichum gloeosporioides (strain Nara gc5)</name>
    <dbReference type="NCBI Taxonomy" id="1213859"/>
    <lineage>
        <taxon>Eukaryota</taxon>
        <taxon>Fungi</taxon>
        <taxon>Dikarya</taxon>
        <taxon>Ascomycota</taxon>
        <taxon>Pezizomycotina</taxon>
        <taxon>Sordariomycetes</taxon>
        <taxon>Hypocreomycetidae</taxon>
        <taxon>Glomerellales</taxon>
        <taxon>Glomerellaceae</taxon>
        <taxon>Colletotrichum</taxon>
        <taxon>Colletotrichum gloeosporioides species complex</taxon>
    </lineage>
</organism>
<keyword evidence="3" id="KW-1185">Reference proteome</keyword>
<dbReference type="InParanoid" id="A0A7J6JRR0"/>
<dbReference type="OrthoDB" id="3431997at2759"/>
<name>A0A7J6JRR0_COLFN</name>
<accession>A0A7J6JRR0</accession>
<protein>
    <submittedName>
        <fullName evidence="2">Uncharacterized protein</fullName>
    </submittedName>
</protein>
<dbReference type="AlphaFoldDB" id="A0A7J6JRR0"/>